<evidence type="ECO:0000313" key="5">
    <source>
        <dbReference type="EMBL" id="MQM22220.1"/>
    </source>
</evidence>
<evidence type="ECO:0000256" key="1">
    <source>
        <dbReference type="ARBA" id="ARBA00010746"/>
    </source>
</evidence>
<comment type="subunit">
    <text evidence="2 4">Homodimer.</text>
</comment>
<keyword evidence="3 4" id="KW-0964">Secreted</keyword>
<proteinExistence type="inferred from homology"/>
<dbReference type="Pfam" id="PF03018">
    <property type="entry name" value="Dirigent"/>
    <property type="match status" value="2"/>
</dbReference>
<feature type="signal peptide" evidence="4">
    <location>
        <begin position="1"/>
        <end position="36"/>
    </location>
</feature>
<reference evidence="5" key="1">
    <citation type="submission" date="2017-07" db="EMBL/GenBank/DDBJ databases">
        <title>Taro Niue Genome Assembly and Annotation.</title>
        <authorList>
            <person name="Atibalentja N."/>
            <person name="Keating K."/>
            <person name="Fields C.J."/>
        </authorList>
    </citation>
    <scope>NUCLEOTIDE SEQUENCE</scope>
    <source>
        <strain evidence="5">Niue_2</strain>
        <tissue evidence="5">Leaf</tissue>
    </source>
</reference>
<dbReference type="InterPro" id="IPR004265">
    <property type="entry name" value="Dirigent"/>
</dbReference>
<dbReference type="GO" id="GO:0009699">
    <property type="term" value="P:phenylpropanoid biosynthetic process"/>
    <property type="evidence" value="ECO:0007669"/>
    <property type="project" value="UniProtKB-ARBA"/>
</dbReference>
<dbReference type="OrthoDB" id="1864232at2759"/>
<accession>A0A843XT46</accession>
<comment type="similarity">
    <text evidence="1 4">Belongs to the plant dirigent protein family.</text>
</comment>
<evidence type="ECO:0000256" key="4">
    <source>
        <dbReference type="RuleBase" id="RU363099"/>
    </source>
</evidence>
<sequence length="384" mass="41112">CFLSIPLMASSSSIFSASLALLSFFVLCSAIADVAAAKRTRLHFYFQEINAGPNTSVVRVAQANTTLASPTSFGALVVADNPLTKGPELTSKLVGRAQGIYTSASQEELAFMTSLNFAFTAGKYNGSVLTVLGRNAIALPVREMPVVGGSGYFRLARGYARIRTHRMDQRTGLVTVEYNVTVIHPRYRQQVPSLRSTIVLGVRDHQLMAPNIATTVSASVALLSFFIFSSAIADVTAGKTTRLHFYFHEINGGHNPSAVRVAQASTTNSSPTSFGAVVVADDPLTTGPELTWEPVGRAQGIYASTSQEELSFMLSLNFAFTTGKYNGSVLAMLGRNTLGLPVREISVVGGSGYFRLVRGYALVRTHSVVQGVVTAEYNVTVIHP</sequence>
<comment type="subcellular location">
    <subcellularLocation>
        <location evidence="4">Secreted</location>
        <location evidence="4">Extracellular space</location>
        <location evidence="4">Apoplast</location>
    </subcellularLocation>
</comment>
<feature type="chain" id="PRO_5033094405" description="Dirigent protein" evidence="4">
    <location>
        <begin position="37"/>
        <end position="384"/>
    </location>
</feature>
<dbReference type="AlphaFoldDB" id="A0A843XT46"/>
<dbReference type="EMBL" id="NMUH01012426">
    <property type="protein sequence ID" value="MQM22220.1"/>
    <property type="molecule type" value="Genomic_DNA"/>
</dbReference>
<keyword evidence="6" id="KW-1185">Reference proteome</keyword>
<comment type="function">
    <text evidence="4">Dirigent proteins impart stereoselectivity on the phenoxy radical-coupling reaction, yielding optically active lignans from two molecules of coniferyl alcohol in the biosynthesis of lignans, flavonolignans, and alkaloids and thus plays a central role in plant secondary metabolism.</text>
</comment>
<evidence type="ECO:0000313" key="6">
    <source>
        <dbReference type="Proteomes" id="UP000652761"/>
    </source>
</evidence>
<feature type="non-terminal residue" evidence="5">
    <location>
        <position position="1"/>
    </location>
</feature>
<organism evidence="5 6">
    <name type="scientific">Colocasia esculenta</name>
    <name type="common">Wild taro</name>
    <name type="synonym">Arum esculentum</name>
    <dbReference type="NCBI Taxonomy" id="4460"/>
    <lineage>
        <taxon>Eukaryota</taxon>
        <taxon>Viridiplantae</taxon>
        <taxon>Streptophyta</taxon>
        <taxon>Embryophyta</taxon>
        <taxon>Tracheophyta</taxon>
        <taxon>Spermatophyta</taxon>
        <taxon>Magnoliopsida</taxon>
        <taxon>Liliopsida</taxon>
        <taxon>Araceae</taxon>
        <taxon>Aroideae</taxon>
        <taxon>Colocasieae</taxon>
        <taxon>Colocasia</taxon>
    </lineage>
</organism>
<name>A0A843XT46_COLES</name>
<protein>
    <recommendedName>
        <fullName evidence="4">Dirigent protein</fullName>
    </recommendedName>
</protein>
<keyword evidence="4" id="KW-0732">Signal</keyword>
<dbReference type="Proteomes" id="UP000652761">
    <property type="component" value="Unassembled WGS sequence"/>
</dbReference>
<dbReference type="GO" id="GO:0048046">
    <property type="term" value="C:apoplast"/>
    <property type="evidence" value="ECO:0007669"/>
    <property type="project" value="UniProtKB-SubCell"/>
</dbReference>
<gene>
    <name evidence="5" type="ORF">Taro_055270</name>
</gene>
<dbReference type="InterPro" id="IPR044859">
    <property type="entry name" value="Allene_oxi_cyc_Dirigent"/>
</dbReference>
<dbReference type="Gene3D" id="2.40.480.10">
    <property type="entry name" value="Allene oxide cyclase-like"/>
    <property type="match status" value="2"/>
</dbReference>
<evidence type="ECO:0000256" key="3">
    <source>
        <dbReference type="ARBA" id="ARBA00022525"/>
    </source>
</evidence>
<evidence type="ECO:0000256" key="2">
    <source>
        <dbReference type="ARBA" id="ARBA00011738"/>
    </source>
</evidence>
<comment type="caution">
    <text evidence="5">The sequence shown here is derived from an EMBL/GenBank/DDBJ whole genome shotgun (WGS) entry which is preliminary data.</text>
</comment>
<dbReference type="PANTHER" id="PTHR21495">
    <property type="entry name" value="NUCLEOPORIN-RELATED"/>
    <property type="match status" value="1"/>
</dbReference>
<keyword evidence="4" id="KW-0052">Apoplast</keyword>